<sequence>MSTKEFTFCFVMICALFCQIVQISANKDELDILFKKRNNNQLDDPDIQQYLQDLNNFYQFYGRPRFGKRQKFHRD</sequence>
<dbReference type="EMBL" id="BK007009">
    <property type="protein sequence ID" value="DAA33898.1"/>
    <property type="molecule type" value="mRNA"/>
</dbReference>
<reference evidence="2" key="1">
    <citation type="submission" date="2009-12" db="EMBL/GenBank/DDBJ databases">
        <authorList>
            <person name="Collins J."/>
            <person name="Hou X."/>
            <person name="Romanova E.V."/>
            <person name="Miller C.M."/>
            <person name="Lambrus B.G."/>
            <person name="Sweedler J.V."/>
            <person name="Newmark P.A."/>
        </authorList>
    </citation>
    <scope>NUCLEOTIDE SEQUENCE</scope>
</reference>
<accession>E3CTI4</accession>
<evidence type="ECO:0000313" key="2">
    <source>
        <dbReference type="EMBL" id="DAA33898.1"/>
    </source>
</evidence>
<evidence type="ECO:0000256" key="1">
    <source>
        <dbReference type="SAM" id="SignalP"/>
    </source>
</evidence>
<feature type="signal peptide" evidence="1">
    <location>
        <begin position="1"/>
        <end position="25"/>
    </location>
</feature>
<keyword evidence="2" id="KW-0527">Neuropeptide</keyword>
<dbReference type="GO" id="GO:0007218">
    <property type="term" value="P:neuropeptide signaling pathway"/>
    <property type="evidence" value="ECO:0007669"/>
    <property type="project" value="UniProtKB-KW"/>
</dbReference>
<reference evidence="2" key="2">
    <citation type="journal article" date="2010" name="PLoS Biol.">
        <title>Genome-wide analyses reveal a role for peptide hormones in planarian germline development.</title>
        <authorList>
            <person name="Collins J.J."/>
            <person name="Hou X."/>
            <person name="Romanova E.V."/>
            <person name="Lambrus B.G."/>
            <person name="Miller C.M."/>
            <person name="Saberi A."/>
            <person name="Sweedler J.V."/>
            <person name="Newmark P.A."/>
        </authorList>
    </citation>
    <scope>NUCLEOTIDE SEQUENCE</scope>
</reference>
<dbReference type="PROSITE" id="PS50276">
    <property type="entry name" value="PANCREATIC_HORMONE_2"/>
    <property type="match status" value="1"/>
</dbReference>
<organism evidence="2">
    <name type="scientific">Schmidtea mediterranea</name>
    <name type="common">Freshwater planarian flatworm</name>
    <dbReference type="NCBI Taxonomy" id="79327"/>
    <lineage>
        <taxon>Eukaryota</taxon>
        <taxon>Metazoa</taxon>
        <taxon>Spiralia</taxon>
        <taxon>Lophotrochozoa</taxon>
        <taxon>Platyhelminthes</taxon>
        <taxon>Rhabditophora</taxon>
        <taxon>Seriata</taxon>
        <taxon>Tricladida</taxon>
        <taxon>Continenticola</taxon>
        <taxon>Geoplanoidea</taxon>
        <taxon>Dugesiidae</taxon>
        <taxon>Schmidtea</taxon>
    </lineage>
</organism>
<name>E3CTI4_SCHMD</name>
<dbReference type="AlphaFoldDB" id="E3CTI4"/>
<protein>
    <submittedName>
        <fullName evidence="2">Neuropeptide Y prohormone-3</fullName>
    </submittedName>
</protein>
<proteinExistence type="evidence at transcript level"/>
<keyword evidence="1" id="KW-0732">Signal</keyword>
<feature type="chain" id="PRO_5003168053" evidence="1">
    <location>
        <begin position="26"/>
        <end position="75"/>
    </location>
</feature>